<sequence>MICKCGGILDVIRVEEYPEGLKDKINFNRLCDVECLSCGKVLYSQPYDFGNKINAIRDLTKRQ</sequence>
<evidence type="ECO:0000313" key="2">
    <source>
        <dbReference type="Proteomes" id="UP000074108"/>
    </source>
</evidence>
<dbReference type="OrthoDB" id="2889763at2"/>
<evidence type="ECO:0000313" key="1">
    <source>
        <dbReference type="EMBL" id="KUP08428.1"/>
    </source>
</evidence>
<dbReference type="EMBL" id="LDYG01000013">
    <property type="protein sequence ID" value="KUP08428.1"/>
    <property type="molecule type" value="Genomic_DNA"/>
</dbReference>
<protein>
    <submittedName>
        <fullName evidence="1">Uncharacterized protein</fullName>
    </submittedName>
</protein>
<dbReference type="PATRIC" id="fig|1150625.3.peg.602"/>
<dbReference type="Proteomes" id="UP000074108">
    <property type="component" value="Unassembled WGS sequence"/>
</dbReference>
<name>A0A147KBF4_9BACI</name>
<gene>
    <name evidence="1" type="ORF">Q75_02900</name>
</gene>
<organism evidence="1 2">
    <name type="scientific">Bacillus coahuilensis p1.1.43</name>
    <dbReference type="NCBI Taxonomy" id="1150625"/>
    <lineage>
        <taxon>Bacteria</taxon>
        <taxon>Bacillati</taxon>
        <taxon>Bacillota</taxon>
        <taxon>Bacilli</taxon>
        <taxon>Bacillales</taxon>
        <taxon>Bacillaceae</taxon>
        <taxon>Bacillus</taxon>
    </lineage>
</organism>
<proteinExistence type="predicted"/>
<comment type="caution">
    <text evidence="1">The sequence shown here is derived from an EMBL/GenBank/DDBJ whole genome shotgun (WGS) entry which is preliminary data.</text>
</comment>
<keyword evidence="2" id="KW-1185">Reference proteome</keyword>
<dbReference type="AlphaFoldDB" id="A0A147KBF4"/>
<dbReference type="STRING" id="1150625.Q75_02900"/>
<accession>A0A147KBF4</accession>
<reference evidence="1 2" key="1">
    <citation type="journal article" date="2016" name="Front. Microbiol.">
        <title>Microevolution Analysis of Bacillus coahuilensis Unveils Differences in Phosphorus Acquisition Strategies and Their Regulation.</title>
        <authorList>
            <person name="Gomez-Lunar Z."/>
            <person name="Hernandez-Gonzalez I."/>
            <person name="Rodriguez-Torres M.D."/>
            <person name="Souza V."/>
            <person name="Olmedo-Alvarez G."/>
        </authorList>
    </citation>
    <scope>NUCLEOTIDE SEQUENCE [LARGE SCALE GENOMIC DNA]</scope>
    <source>
        <strain evidence="2">p1.1.43</strain>
    </source>
</reference>